<accession>A0A261G7R9</accession>
<dbReference type="EMBL" id="MWWZ01000008">
    <property type="protein sequence ID" value="OZG67448.1"/>
    <property type="molecule type" value="Genomic_DNA"/>
</dbReference>
<dbReference type="KEGG" id="beu:BE0216_11615"/>
<dbReference type="Proteomes" id="UP000593943">
    <property type="component" value="Chromosome"/>
</dbReference>
<dbReference type="Gene3D" id="3.40.1110.10">
    <property type="entry name" value="Calcium-transporting ATPase, cytoplasmic domain N"/>
    <property type="match status" value="2"/>
</dbReference>
<feature type="transmembrane region" description="Helical" evidence="6">
    <location>
        <begin position="786"/>
        <end position="812"/>
    </location>
</feature>
<dbReference type="InterPro" id="IPR023214">
    <property type="entry name" value="HAD_sf"/>
</dbReference>
<dbReference type="Gene3D" id="1.20.1110.10">
    <property type="entry name" value="Calcium-transporting ATPase, transmembrane domain"/>
    <property type="match status" value="2"/>
</dbReference>
<dbReference type="PROSITE" id="PS00154">
    <property type="entry name" value="ATPASE_E1_E2"/>
    <property type="match status" value="1"/>
</dbReference>
<evidence type="ECO:0000313" key="10">
    <source>
        <dbReference type="Proteomes" id="UP000216057"/>
    </source>
</evidence>
<dbReference type="GO" id="GO:0016887">
    <property type="term" value="F:ATP hydrolysis activity"/>
    <property type="evidence" value="ECO:0007669"/>
    <property type="project" value="InterPro"/>
</dbReference>
<sequence>MSASLSMPQTDQSGLSAAEVASRVESGQSNKVKTSTSRSVLDIVRANVFTLFNGIILTAMVLVLITGSWRDAVFGFVIIVNTGIGIVTELKAKRTLDRLSILVASDFLVRRDGRDVEVPHDEIVLDDLMWIRSGEQVPADAEIIRTWGLELDESMLTGESRTVRKSEGEQVYSGSTAVSGLALARVNAVGEHSYAATLTAQAKVYKKTVSDLNKGINTILKFMTFLVVPLCVLLVWSQIGTVGGWQTALATGEWRQAVVSAVAGVVGMIPEGLVLLTSLNFAVAAMRLAYKNTLVQELESVETLARVDCLNLDKTGTITDGGIAFSELVMLGDRAETDKRAAMQALYDLANEQNPNGTGQAVLAGLGERGYTAGEVAERIPFSSERKWSAIVRSFDSASGSAQDDARGGAASASSVILSGGRSPESKDLTWTMGAPEVLLSALDGDHGDILAQVNGYADDGNRVLLIVRSDSAVPADFGEDPRLDPAGVPVALVLCSERVRPDAAETLAWFREQGVRCRVISGDNPVTVGAIARKVRLTGEREPVAMDARELPSDTAELARVLENVDVLGRVLPDQKKAIVEALHLQNHVVAMTGDGVNDSLALKEADLGIAMGNAAPATKAVAQVVLVDSKFSHLPDVVARGRQVMANMERVAGLFLVKTVYSALISLGVVLTAIPYPYLPRHVTYVGALTIGMPAFILALAPNTRRYIPGFLKRVVHFALPGGVATGLSVLCAAWFLPPIMGWDIVNSDADLAALRSTSAIILFLMGVFVLARVAQPLNSWRGILVAFFAAAGVIGMFIPFVASFFALHLPTGSTLVATLLAMVGAAIIFFLCLFVAPHVARLVPRQYLT</sequence>
<evidence type="ECO:0000256" key="2">
    <source>
        <dbReference type="ARBA" id="ARBA00022692"/>
    </source>
</evidence>
<feature type="transmembrane region" description="Helical" evidence="6">
    <location>
        <begin position="684"/>
        <end position="705"/>
    </location>
</feature>
<dbReference type="Pfam" id="PF00702">
    <property type="entry name" value="Hydrolase"/>
    <property type="match status" value="1"/>
</dbReference>
<dbReference type="InterPro" id="IPR008250">
    <property type="entry name" value="ATPase_P-typ_transduc_dom_A_sf"/>
</dbReference>
<feature type="transmembrane region" description="Helical" evidence="6">
    <location>
        <begin position="755"/>
        <end position="774"/>
    </location>
</feature>
<dbReference type="SUPFAM" id="SSF81653">
    <property type="entry name" value="Calcium ATPase, transduction domain A"/>
    <property type="match status" value="1"/>
</dbReference>
<evidence type="ECO:0000259" key="7">
    <source>
        <dbReference type="Pfam" id="PF00122"/>
    </source>
</evidence>
<dbReference type="GO" id="GO:0005524">
    <property type="term" value="F:ATP binding"/>
    <property type="evidence" value="ECO:0007669"/>
    <property type="project" value="InterPro"/>
</dbReference>
<evidence type="ECO:0000256" key="1">
    <source>
        <dbReference type="ARBA" id="ARBA00004651"/>
    </source>
</evidence>
<dbReference type="InterPro" id="IPR023298">
    <property type="entry name" value="ATPase_P-typ_TM_dom_sf"/>
</dbReference>
<keyword evidence="5 6" id="KW-0472">Membrane</keyword>
<dbReference type="EMBL" id="CP062938">
    <property type="protein sequence ID" value="QOL33011.1"/>
    <property type="molecule type" value="Genomic_DNA"/>
</dbReference>
<evidence type="ECO:0000256" key="6">
    <source>
        <dbReference type="SAM" id="Phobius"/>
    </source>
</evidence>
<dbReference type="PANTHER" id="PTHR42861">
    <property type="entry name" value="CALCIUM-TRANSPORTING ATPASE"/>
    <property type="match status" value="1"/>
</dbReference>
<protein>
    <submittedName>
        <fullName evidence="8">E1-E2 ATPase</fullName>
    </submittedName>
    <submittedName>
        <fullName evidence="9">HAD-IC family P-type ATPase</fullName>
    </submittedName>
</protein>
<reference evidence="9 11" key="2">
    <citation type="submission" date="2020-10" db="EMBL/GenBank/DDBJ databases">
        <title>Genome sequencing of Bifidobacterium eulemuris_DSMZ_100216.</title>
        <authorList>
            <person name="Kim J."/>
        </authorList>
    </citation>
    <scope>NUCLEOTIDE SEQUENCE [LARGE SCALE GENOMIC DNA]</scope>
    <source>
        <strain evidence="9 11">DSM 100216</strain>
    </source>
</reference>
<dbReference type="GO" id="GO:0005886">
    <property type="term" value="C:plasma membrane"/>
    <property type="evidence" value="ECO:0007669"/>
    <property type="project" value="UniProtKB-SubCell"/>
</dbReference>
<reference evidence="8 10" key="1">
    <citation type="journal article" date="2017" name="BMC Genomics">
        <title>Comparative genomic and phylogenomic analyses of the Bifidobacteriaceae family.</title>
        <authorList>
            <person name="Lugli G.A."/>
            <person name="Milani C."/>
            <person name="Turroni F."/>
            <person name="Duranti S."/>
            <person name="Mancabelli L."/>
            <person name="Mangifesta M."/>
            <person name="Ferrario C."/>
            <person name="Modesto M."/>
            <person name="Mattarelli P."/>
            <person name="Jiri K."/>
            <person name="van Sinderen D."/>
            <person name="Ventura M."/>
        </authorList>
    </citation>
    <scope>NUCLEOTIDE SEQUENCE [LARGE SCALE GENOMIC DNA]</scope>
    <source>
        <strain evidence="8 10">DSM 100216</strain>
    </source>
</reference>
<dbReference type="NCBIfam" id="TIGR01494">
    <property type="entry name" value="ATPase_P-type"/>
    <property type="match status" value="2"/>
</dbReference>
<dbReference type="Gene3D" id="2.70.150.10">
    <property type="entry name" value="Calcium-transporting ATPase, cytoplasmic transduction domain A"/>
    <property type="match status" value="1"/>
</dbReference>
<dbReference type="OrthoDB" id="9814270at2"/>
<dbReference type="SUPFAM" id="SSF81665">
    <property type="entry name" value="Calcium ATPase, transmembrane domain M"/>
    <property type="match status" value="1"/>
</dbReference>
<dbReference type="AlphaFoldDB" id="A0A261G7R9"/>
<dbReference type="InterPro" id="IPR044492">
    <property type="entry name" value="P_typ_ATPase_HD_dom"/>
</dbReference>
<feature type="domain" description="P-type ATPase A" evidence="7">
    <location>
        <begin position="108"/>
        <end position="201"/>
    </location>
</feature>
<feature type="transmembrane region" description="Helical" evidence="6">
    <location>
        <begin position="717"/>
        <end position="739"/>
    </location>
</feature>
<dbReference type="SUPFAM" id="SSF56784">
    <property type="entry name" value="HAD-like"/>
    <property type="match status" value="1"/>
</dbReference>
<proteinExistence type="predicted"/>
<evidence type="ECO:0000256" key="3">
    <source>
        <dbReference type="ARBA" id="ARBA00022967"/>
    </source>
</evidence>
<dbReference type="PRINTS" id="PR00119">
    <property type="entry name" value="CATATPASE"/>
</dbReference>
<dbReference type="SFLD" id="SFLDG00002">
    <property type="entry name" value="C1.7:_P-type_atpase_like"/>
    <property type="match status" value="1"/>
</dbReference>
<organism evidence="8 10">
    <name type="scientific">Bifidobacterium eulemuris</name>
    <dbReference type="NCBI Taxonomy" id="1765219"/>
    <lineage>
        <taxon>Bacteria</taxon>
        <taxon>Bacillati</taxon>
        <taxon>Actinomycetota</taxon>
        <taxon>Actinomycetes</taxon>
        <taxon>Bifidobacteriales</taxon>
        <taxon>Bifidobacteriaceae</taxon>
        <taxon>Bifidobacterium</taxon>
    </lineage>
</organism>
<dbReference type="InterPro" id="IPR036412">
    <property type="entry name" value="HAD-like_sf"/>
</dbReference>
<feature type="transmembrane region" description="Helical" evidence="6">
    <location>
        <begin position="259"/>
        <end position="283"/>
    </location>
</feature>
<evidence type="ECO:0000313" key="8">
    <source>
        <dbReference type="EMBL" id="OZG67448.1"/>
    </source>
</evidence>
<dbReference type="RefSeq" id="WP_094637088.1">
    <property type="nucleotide sequence ID" value="NZ_CP062938.1"/>
</dbReference>
<feature type="transmembrane region" description="Helical" evidence="6">
    <location>
        <begin position="653"/>
        <end position="678"/>
    </location>
</feature>
<dbReference type="InterPro" id="IPR023299">
    <property type="entry name" value="ATPase_P-typ_cyto_dom_N"/>
</dbReference>
<dbReference type="SFLD" id="SFLDS00003">
    <property type="entry name" value="Haloacid_Dehalogenase"/>
    <property type="match status" value="1"/>
</dbReference>
<keyword evidence="3" id="KW-1278">Translocase</keyword>
<dbReference type="Proteomes" id="UP000216057">
    <property type="component" value="Unassembled WGS sequence"/>
</dbReference>
<dbReference type="Gene3D" id="3.40.50.1000">
    <property type="entry name" value="HAD superfamily/HAD-like"/>
    <property type="match status" value="2"/>
</dbReference>
<comment type="subcellular location">
    <subcellularLocation>
        <location evidence="1">Cell membrane</location>
        <topology evidence="1">Multi-pass membrane protein</topology>
    </subcellularLocation>
</comment>
<evidence type="ECO:0000256" key="4">
    <source>
        <dbReference type="ARBA" id="ARBA00022989"/>
    </source>
</evidence>
<dbReference type="InterPro" id="IPR001757">
    <property type="entry name" value="P_typ_ATPase"/>
</dbReference>
<feature type="transmembrane region" description="Helical" evidence="6">
    <location>
        <begin position="72"/>
        <end position="90"/>
    </location>
</feature>
<gene>
    <name evidence="9" type="ORF">BE0216_11615</name>
    <name evidence="8" type="ORF">BEUL_1539</name>
</gene>
<keyword evidence="4 6" id="KW-1133">Transmembrane helix</keyword>
<feature type="transmembrane region" description="Helical" evidence="6">
    <location>
        <begin position="818"/>
        <end position="839"/>
    </location>
</feature>
<dbReference type="SUPFAM" id="SSF81660">
    <property type="entry name" value="Metal cation-transporting ATPase, ATP-binding domain N"/>
    <property type="match status" value="1"/>
</dbReference>
<evidence type="ECO:0000256" key="5">
    <source>
        <dbReference type="ARBA" id="ARBA00023136"/>
    </source>
</evidence>
<evidence type="ECO:0000313" key="11">
    <source>
        <dbReference type="Proteomes" id="UP000593943"/>
    </source>
</evidence>
<keyword evidence="11" id="KW-1185">Reference proteome</keyword>
<dbReference type="PRINTS" id="PR00120">
    <property type="entry name" value="HATPASE"/>
</dbReference>
<dbReference type="Pfam" id="PF00122">
    <property type="entry name" value="E1-E2_ATPase"/>
    <property type="match status" value="1"/>
</dbReference>
<evidence type="ECO:0000313" key="9">
    <source>
        <dbReference type="EMBL" id="QOL33011.1"/>
    </source>
</evidence>
<feature type="transmembrane region" description="Helical" evidence="6">
    <location>
        <begin position="219"/>
        <end position="239"/>
    </location>
</feature>
<keyword evidence="2 6" id="KW-0812">Transmembrane</keyword>
<dbReference type="SFLD" id="SFLDF00027">
    <property type="entry name" value="p-type_atpase"/>
    <property type="match status" value="1"/>
</dbReference>
<dbReference type="InterPro" id="IPR059000">
    <property type="entry name" value="ATPase_P-type_domA"/>
</dbReference>
<feature type="transmembrane region" description="Helical" evidence="6">
    <location>
        <begin position="48"/>
        <end position="66"/>
    </location>
</feature>
<name>A0A261G7R9_9BIFI</name>
<dbReference type="InterPro" id="IPR018303">
    <property type="entry name" value="ATPase_P-typ_P_site"/>
</dbReference>